<dbReference type="Proteomes" id="UP000233375">
    <property type="component" value="Unassembled WGS sequence"/>
</dbReference>
<evidence type="ECO:0000313" key="2">
    <source>
        <dbReference type="EMBL" id="PKG23468.1"/>
    </source>
</evidence>
<dbReference type="InterPro" id="IPR014710">
    <property type="entry name" value="RmlC-like_jellyroll"/>
</dbReference>
<evidence type="ECO:0000313" key="3">
    <source>
        <dbReference type="Proteomes" id="UP000233375"/>
    </source>
</evidence>
<dbReference type="EMBL" id="PISE01000023">
    <property type="protein sequence ID" value="PKG23468.1"/>
    <property type="molecule type" value="Genomic_DNA"/>
</dbReference>
<protein>
    <submittedName>
        <fullName evidence="2">Cupin</fullName>
    </submittedName>
</protein>
<comment type="caution">
    <text evidence="2">The sequence shown here is derived from an EMBL/GenBank/DDBJ whole genome shotgun (WGS) entry which is preliminary data.</text>
</comment>
<accession>A0A2N0Z1T2</accession>
<dbReference type="CDD" id="cd02208">
    <property type="entry name" value="cupin_RmlC-like"/>
    <property type="match status" value="1"/>
</dbReference>
<dbReference type="Gene3D" id="2.60.120.10">
    <property type="entry name" value="Jelly Rolls"/>
    <property type="match status" value="1"/>
</dbReference>
<organism evidence="2 3">
    <name type="scientific">Niallia nealsonii</name>
    <dbReference type="NCBI Taxonomy" id="115979"/>
    <lineage>
        <taxon>Bacteria</taxon>
        <taxon>Bacillati</taxon>
        <taxon>Bacillota</taxon>
        <taxon>Bacilli</taxon>
        <taxon>Bacillales</taxon>
        <taxon>Bacillaceae</taxon>
        <taxon>Niallia</taxon>
    </lineage>
</organism>
<name>A0A2N0Z1T2_9BACI</name>
<gene>
    <name evidence="2" type="ORF">CWS01_11825</name>
</gene>
<dbReference type="RefSeq" id="WP_101177409.1">
    <property type="nucleotide sequence ID" value="NZ_PISE01000023.1"/>
</dbReference>
<keyword evidence="3" id="KW-1185">Reference proteome</keyword>
<proteinExistence type="predicted"/>
<reference evidence="2 3" key="1">
    <citation type="journal article" date="2003" name="Int. J. Syst. Evol. Microbiol.">
        <title>Bacillus nealsonii sp. nov., isolated from a spacecraft-assembly facility, whose spores are gamma-radiation resistant.</title>
        <authorList>
            <person name="Venkateswaran K."/>
            <person name="Kempf M."/>
            <person name="Chen F."/>
            <person name="Satomi M."/>
            <person name="Nicholson W."/>
            <person name="Kern R."/>
        </authorList>
    </citation>
    <scope>NUCLEOTIDE SEQUENCE [LARGE SCALE GENOMIC DNA]</scope>
    <source>
        <strain evidence="2 3">FO-92</strain>
    </source>
</reference>
<dbReference type="InterPro" id="IPR011051">
    <property type="entry name" value="RmlC_Cupin_sf"/>
</dbReference>
<feature type="domain" description="Cupin type-2" evidence="1">
    <location>
        <begin position="38"/>
        <end position="99"/>
    </location>
</feature>
<dbReference type="SUPFAM" id="SSF51182">
    <property type="entry name" value="RmlC-like cupins"/>
    <property type="match status" value="1"/>
</dbReference>
<evidence type="ECO:0000259" key="1">
    <source>
        <dbReference type="Pfam" id="PF07883"/>
    </source>
</evidence>
<dbReference type="InterPro" id="IPR013096">
    <property type="entry name" value="Cupin_2"/>
</dbReference>
<sequence length="119" mass="13195">MQFYQFKKENGFDVINYQSIAASYTKILKTEEQTNIGFMHIEPNGKVGYHQAPVAQLYIVVEGEGWIEGEDKKRIMLKSGEGVFWEEGEGHASGSDGGMTALVIQSVSLPKPHSLSSIE</sequence>
<dbReference type="Pfam" id="PF07883">
    <property type="entry name" value="Cupin_2"/>
    <property type="match status" value="1"/>
</dbReference>
<dbReference type="OrthoDB" id="3782397at2"/>
<dbReference type="AlphaFoldDB" id="A0A2N0Z1T2"/>